<dbReference type="KEGG" id="spai:FPZ24_00910"/>
<dbReference type="InterPro" id="IPR041698">
    <property type="entry name" value="Methyltransf_25"/>
</dbReference>
<proteinExistence type="predicted"/>
<dbReference type="CDD" id="cd02440">
    <property type="entry name" value="AdoMet_MTases"/>
    <property type="match status" value="1"/>
</dbReference>
<accession>A0A5B8LE73</accession>
<dbReference type="Pfam" id="PF13649">
    <property type="entry name" value="Methyltransf_25"/>
    <property type="match status" value="1"/>
</dbReference>
<dbReference type="GO" id="GO:0032259">
    <property type="term" value="P:methylation"/>
    <property type="evidence" value="ECO:0007669"/>
    <property type="project" value="UniProtKB-KW"/>
</dbReference>
<dbReference type="Gene3D" id="3.40.50.150">
    <property type="entry name" value="Vaccinia Virus protein VP39"/>
    <property type="match status" value="1"/>
</dbReference>
<dbReference type="Proteomes" id="UP000315673">
    <property type="component" value="Chromosome"/>
</dbReference>
<dbReference type="GO" id="GO:0008168">
    <property type="term" value="F:methyltransferase activity"/>
    <property type="evidence" value="ECO:0007669"/>
    <property type="project" value="UniProtKB-KW"/>
</dbReference>
<keyword evidence="2" id="KW-0489">Methyltransferase</keyword>
<keyword evidence="3" id="KW-1185">Reference proteome</keyword>
<name>A0A5B8LE73_9SPHN</name>
<dbReference type="OrthoDB" id="9780095at2"/>
<gene>
    <name evidence="2" type="ORF">FPZ24_00910</name>
</gene>
<keyword evidence="2" id="KW-0808">Transferase</keyword>
<dbReference type="RefSeq" id="WP_146569293.1">
    <property type="nucleotide sequence ID" value="NZ_CP042306.1"/>
</dbReference>
<dbReference type="InterPro" id="IPR029063">
    <property type="entry name" value="SAM-dependent_MTases_sf"/>
</dbReference>
<dbReference type="AlphaFoldDB" id="A0A5B8LE73"/>
<sequence>MANTVTRYARRMGAVYRTYGAGGLAARIIDKVRSAFGVSSKAHRSFIDAKAKSDAAFDEAAEADTGGVQHLPGLTIASANRVHGSSHIAINPAEFTTSLAVAEQDFVAVDQTTFVDLGSGKGRALLMAADRGYRHLIGVEFAAELDAIARRNIAQRTDRERFTLIHGDATEFDLPDGPVLLFLYHPFDRPIMAEVARRVGASWRADSRQLRVVYQHPIFADVWLQAGWRSIATPPDCTIFDPGSLPKG</sequence>
<organism evidence="2 3">
    <name type="scientific">Sphingomonas panacisoli</name>
    <dbReference type="NCBI Taxonomy" id="1813879"/>
    <lineage>
        <taxon>Bacteria</taxon>
        <taxon>Pseudomonadati</taxon>
        <taxon>Pseudomonadota</taxon>
        <taxon>Alphaproteobacteria</taxon>
        <taxon>Sphingomonadales</taxon>
        <taxon>Sphingomonadaceae</taxon>
        <taxon>Sphingomonas</taxon>
    </lineage>
</organism>
<evidence type="ECO:0000313" key="2">
    <source>
        <dbReference type="EMBL" id="QDZ06209.1"/>
    </source>
</evidence>
<evidence type="ECO:0000259" key="1">
    <source>
        <dbReference type="Pfam" id="PF13649"/>
    </source>
</evidence>
<dbReference type="EMBL" id="CP042306">
    <property type="protein sequence ID" value="QDZ06209.1"/>
    <property type="molecule type" value="Genomic_DNA"/>
</dbReference>
<feature type="domain" description="Methyltransferase" evidence="1">
    <location>
        <begin position="115"/>
        <end position="180"/>
    </location>
</feature>
<dbReference type="SUPFAM" id="SSF53335">
    <property type="entry name" value="S-adenosyl-L-methionine-dependent methyltransferases"/>
    <property type="match status" value="1"/>
</dbReference>
<evidence type="ECO:0000313" key="3">
    <source>
        <dbReference type="Proteomes" id="UP000315673"/>
    </source>
</evidence>
<protein>
    <submittedName>
        <fullName evidence="2">Class I SAM-dependent methyltransferase</fullName>
    </submittedName>
</protein>
<reference evidence="2 3" key="1">
    <citation type="submission" date="2019-07" db="EMBL/GenBank/DDBJ databases">
        <title>Full genome sequence of Sphingomonas sp. 4R-6-7(HKS19).</title>
        <authorList>
            <person name="Im W.-T."/>
        </authorList>
    </citation>
    <scope>NUCLEOTIDE SEQUENCE [LARGE SCALE GENOMIC DNA]</scope>
    <source>
        <strain evidence="2 3">HKS19</strain>
    </source>
</reference>